<name>A0ABS6CZ03_9FIRM</name>
<evidence type="ECO:0000313" key="2">
    <source>
        <dbReference type="EMBL" id="MBU3874549.1"/>
    </source>
</evidence>
<feature type="signal peptide" evidence="1">
    <location>
        <begin position="1"/>
        <end position="24"/>
    </location>
</feature>
<keyword evidence="1" id="KW-0732">Signal</keyword>
<accession>A0ABS6CZ03</accession>
<reference evidence="2 3" key="1">
    <citation type="submission" date="2021-06" db="EMBL/GenBank/DDBJ databases">
        <title>Faecalicatena sp. nov. isolated from porcine feces.</title>
        <authorList>
            <person name="Oh B.S."/>
            <person name="Lee J.H."/>
        </authorList>
    </citation>
    <scope>NUCLEOTIDE SEQUENCE [LARGE SCALE GENOMIC DNA]</scope>
    <source>
        <strain evidence="2 3">AGMB00832</strain>
    </source>
</reference>
<protein>
    <recommendedName>
        <fullName evidence="4">DUF5105 domain-containing protein</fullName>
    </recommendedName>
</protein>
<dbReference type="RefSeq" id="WP_216238830.1">
    <property type="nucleotide sequence ID" value="NZ_JABACJ020000001.1"/>
</dbReference>
<dbReference type="PROSITE" id="PS51257">
    <property type="entry name" value="PROKAR_LIPOPROTEIN"/>
    <property type="match status" value="1"/>
</dbReference>
<dbReference type="EMBL" id="JABACJ020000001">
    <property type="protein sequence ID" value="MBU3874549.1"/>
    <property type="molecule type" value="Genomic_DNA"/>
</dbReference>
<feature type="chain" id="PRO_5045993311" description="DUF5105 domain-containing protein" evidence="1">
    <location>
        <begin position="25"/>
        <end position="302"/>
    </location>
</feature>
<dbReference type="Proteomes" id="UP000723714">
    <property type="component" value="Unassembled WGS sequence"/>
</dbReference>
<evidence type="ECO:0000313" key="3">
    <source>
        <dbReference type="Proteomes" id="UP000723714"/>
    </source>
</evidence>
<gene>
    <name evidence="2" type="ORF">HGO97_001815</name>
</gene>
<evidence type="ECO:0000256" key="1">
    <source>
        <dbReference type="SAM" id="SignalP"/>
    </source>
</evidence>
<comment type="caution">
    <text evidence="2">The sequence shown here is derived from an EMBL/GenBank/DDBJ whole genome shotgun (WGS) entry which is preliminary data.</text>
</comment>
<proteinExistence type="predicted"/>
<keyword evidence="3" id="KW-1185">Reference proteome</keyword>
<organism evidence="2 3">
    <name type="scientific">Faecalicatena faecalis</name>
    <dbReference type="NCBI Taxonomy" id="2726362"/>
    <lineage>
        <taxon>Bacteria</taxon>
        <taxon>Bacillati</taxon>
        <taxon>Bacillota</taxon>
        <taxon>Clostridia</taxon>
        <taxon>Lachnospirales</taxon>
        <taxon>Lachnospiraceae</taxon>
        <taxon>Faecalicatena</taxon>
    </lineage>
</organism>
<sequence length="302" mass="33681">MKKLKRMNLLLVLLAAMMLLSACGQGKKEPTEKDAKEYVQASFKAFLTGDADDYIKITGESKEEVEKEYEEILGIMKDDMESIADFKGDSAEKCVNASKKMLASTKYEVGEAKKDKDGNFQVEVTVYPSDIFNVIMKKSMELATSYNVDEDLGMLVAEVFERAVDEQSFGEAVSYQVSVNKDSEGRYVIDDEDLQTVVFGMFEEASNVFEGSGKVYDNPYFNWKKAEWDAAPDEEKSQCCLAIVQYLYGFTDDQMATVDLNDANIQSSIQQIKEGVDLAYAGGVDFSIGDYVELIKGSGVFE</sequence>
<evidence type="ECO:0008006" key="4">
    <source>
        <dbReference type="Google" id="ProtNLM"/>
    </source>
</evidence>